<proteinExistence type="predicted"/>
<sequence length="41" mass="4506">MCTGREANELGINNERIAGLSLPGRYGLQNDRSGRIWTSAK</sequence>
<keyword evidence="2" id="KW-1185">Reference proteome</keyword>
<dbReference type="PATRIC" id="fig|1263867.3.peg.5858"/>
<comment type="caution">
    <text evidence="1">The sequence shown here is derived from an EMBL/GenBank/DDBJ whole genome shotgun (WGS) entry which is preliminary data.</text>
</comment>
<protein>
    <submittedName>
        <fullName evidence="1">Uncharacterized protein</fullName>
    </submittedName>
</protein>
<dbReference type="Proteomes" id="UP000011529">
    <property type="component" value="Unassembled WGS sequence"/>
</dbReference>
<reference evidence="1" key="2">
    <citation type="journal article" date="2013" name="Mar. Genomics">
        <title>Expression of sulfatases in Rhodopirellula baltica and the diversity of sulfatases in the genus Rhodopirellula.</title>
        <authorList>
            <person name="Wegner C.E."/>
            <person name="Richter-Heitmann T."/>
            <person name="Klindworth A."/>
            <person name="Klockow C."/>
            <person name="Richter M."/>
            <person name="Achstetter T."/>
            <person name="Glockner F.O."/>
            <person name="Harder J."/>
        </authorList>
    </citation>
    <scope>NUCLEOTIDE SEQUENCE [LARGE SCALE GENOMIC DNA]</scope>
    <source>
        <strain evidence="1">6C</strain>
    </source>
</reference>
<dbReference type="EMBL" id="ANMO01000246">
    <property type="protein sequence ID" value="EMB13814.1"/>
    <property type="molecule type" value="Genomic_DNA"/>
</dbReference>
<evidence type="ECO:0000313" key="1">
    <source>
        <dbReference type="EMBL" id="EMB13814.1"/>
    </source>
</evidence>
<reference evidence="1" key="1">
    <citation type="submission" date="2012-11" db="EMBL/GenBank/DDBJ databases">
        <title>Permanent draft genomes of Rhodopirellula europaea strain SH398 and 6C.</title>
        <authorList>
            <person name="Richter M."/>
            <person name="Richter-Heitmann T."/>
            <person name="Frank C."/>
            <person name="Harder J."/>
            <person name="Glockner F.O."/>
        </authorList>
    </citation>
    <scope>NUCLEOTIDE SEQUENCE</scope>
    <source>
        <strain evidence="1">6C</strain>
    </source>
</reference>
<evidence type="ECO:0000313" key="2">
    <source>
        <dbReference type="Proteomes" id="UP000011529"/>
    </source>
</evidence>
<organism evidence="1 2">
    <name type="scientific">Rhodopirellula europaea 6C</name>
    <dbReference type="NCBI Taxonomy" id="1263867"/>
    <lineage>
        <taxon>Bacteria</taxon>
        <taxon>Pseudomonadati</taxon>
        <taxon>Planctomycetota</taxon>
        <taxon>Planctomycetia</taxon>
        <taxon>Pirellulales</taxon>
        <taxon>Pirellulaceae</taxon>
        <taxon>Rhodopirellula</taxon>
    </lineage>
</organism>
<gene>
    <name evidence="1" type="ORF">RE6C_05467</name>
</gene>
<name>M2AUX6_9BACT</name>
<accession>M2AUX6</accession>
<dbReference type="AlphaFoldDB" id="M2AUX6"/>